<evidence type="ECO:0000313" key="6">
    <source>
        <dbReference type="Proteomes" id="UP000218244"/>
    </source>
</evidence>
<evidence type="ECO:0000256" key="1">
    <source>
        <dbReference type="ARBA" id="ARBA00023015"/>
    </source>
</evidence>
<dbReference type="AlphaFoldDB" id="A0A160PMD2"/>
<keyword evidence="6" id="KW-1185">Reference proteome</keyword>
<feature type="domain" description="HTH araC/xylS-type" evidence="4">
    <location>
        <begin position="150"/>
        <end position="247"/>
    </location>
</feature>
<dbReference type="InterPro" id="IPR018062">
    <property type="entry name" value="HTH_AraC-typ_CS"/>
</dbReference>
<dbReference type="PANTHER" id="PTHR11019:SF199">
    <property type="entry name" value="HTH-TYPE TRANSCRIPTIONAL REGULATOR NIMR"/>
    <property type="match status" value="1"/>
</dbReference>
<organism evidence="5 6">
    <name type="scientific">Corynebacterium suranareeae</name>
    <dbReference type="NCBI Taxonomy" id="2506452"/>
    <lineage>
        <taxon>Bacteria</taxon>
        <taxon>Bacillati</taxon>
        <taxon>Actinomycetota</taxon>
        <taxon>Actinomycetes</taxon>
        <taxon>Mycobacteriales</taxon>
        <taxon>Corynebacteriaceae</taxon>
        <taxon>Corynebacterium</taxon>
    </lineage>
</organism>
<sequence>MTMTMTSKTVQAPAFPITEPIVVTDRLHPESHILFWQYRGTSTISLNDDPKVLRADEALWVPAGFRHSLYVNSNSLLLRIFFPKSHVNINAELTSSHILHVNAELSDLLMSMVQSDSSLIHDRGALDQYVVDRIVEHMNSPMWPQSAASRQIAEFLNENPGDLRTLEQLARFVHTSPRTIEREFCNETGLTFQEWRMHCRISEAKRLIKLGLPVDSVAFRVGYSTASSFGRAFKRQTGVTPSSYAEQF</sequence>
<dbReference type="PROSITE" id="PS00041">
    <property type="entry name" value="HTH_ARAC_FAMILY_1"/>
    <property type="match status" value="1"/>
</dbReference>
<dbReference type="EMBL" id="AP017369">
    <property type="protein sequence ID" value="BAU94899.1"/>
    <property type="molecule type" value="Genomic_DNA"/>
</dbReference>
<keyword evidence="1" id="KW-0805">Transcription regulation</keyword>
<dbReference type="Proteomes" id="UP000218244">
    <property type="component" value="Chromosome"/>
</dbReference>
<dbReference type="KEGG" id="csur:N24_0637"/>
<gene>
    <name evidence="5" type="ORF">N24_0637</name>
</gene>
<evidence type="ECO:0000259" key="4">
    <source>
        <dbReference type="PROSITE" id="PS01124"/>
    </source>
</evidence>
<protein>
    <submittedName>
        <fullName evidence="5">AraC family transcriptional regulator</fullName>
    </submittedName>
</protein>
<dbReference type="GO" id="GO:0003700">
    <property type="term" value="F:DNA-binding transcription factor activity"/>
    <property type="evidence" value="ECO:0007669"/>
    <property type="project" value="InterPro"/>
</dbReference>
<dbReference type="Gene3D" id="1.10.10.60">
    <property type="entry name" value="Homeodomain-like"/>
    <property type="match status" value="1"/>
</dbReference>
<proteinExistence type="predicted"/>
<evidence type="ECO:0000256" key="2">
    <source>
        <dbReference type="ARBA" id="ARBA00023125"/>
    </source>
</evidence>
<keyword evidence="3" id="KW-0804">Transcription</keyword>
<reference evidence="5 6" key="1">
    <citation type="submission" date="2016-02" db="EMBL/GenBank/DDBJ databases">
        <title>Corynebacterium glutamicum N24 whole genome sequencing project.</title>
        <authorList>
            <person name="Matsutani M."/>
            <person name="Nangtapong N."/>
            <person name="Yakushi T."/>
            <person name="Matsushita K."/>
        </authorList>
    </citation>
    <scope>NUCLEOTIDE SEQUENCE [LARGE SCALE GENOMIC DNA]</scope>
    <source>
        <strain evidence="5 6">N24</strain>
    </source>
</reference>
<dbReference type="InterPro" id="IPR020449">
    <property type="entry name" value="Tscrpt_reg_AraC-type_HTH"/>
</dbReference>
<name>A0A160PMD2_9CORY</name>
<evidence type="ECO:0000313" key="5">
    <source>
        <dbReference type="EMBL" id="BAU94899.1"/>
    </source>
</evidence>
<dbReference type="InterPro" id="IPR018060">
    <property type="entry name" value="HTH_AraC"/>
</dbReference>
<evidence type="ECO:0000256" key="3">
    <source>
        <dbReference type="ARBA" id="ARBA00023163"/>
    </source>
</evidence>
<dbReference type="SUPFAM" id="SSF46689">
    <property type="entry name" value="Homeodomain-like"/>
    <property type="match status" value="1"/>
</dbReference>
<dbReference type="PRINTS" id="PR00032">
    <property type="entry name" value="HTHARAC"/>
</dbReference>
<accession>A0A160PMD2</accession>
<dbReference type="InterPro" id="IPR011051">
    <property type="entry name" value="RmlC_Cupin_sf"/>
</dbReference>
<keyword evidence="2" id="KW-0238">DNA-binding</keyword>
<dbReference type="GO" id="GO:0043565">
    <property type="term" value="F:sequence-specific DNA binding"/>
    <property type="evidence" value="ECO:0007669"/>
    <property type="project" value="InterPro"/>
</dbReference>
<dbReference type="PROSITE" id="PS01124">
    <property type="entry name" value="HTH_ARAC_FAMILY_2"/>
    <property type="match status" value="1"/>
</dbReference>
<dbReference type="Pfam" id="PF12833">
    <property type="entry name" value="HTH_18"/>
    <property type="match status" value="1"/>
</dbReference>
<dbReference type="SUPFAM" id="SSF51182">
    <property type="entry name" value="RmlC-like cupins"/>
    <property type="match status" value="1"/>
</dbReference>
<dbReference type="InterPro" id="IPR009057">
    <property type="entry name" value="Homeodomain-like_sf"/>
</dbReference>
<dbReference type="RefSeq" id="WP_096454304.1">
    <property type="nucleotide sequence ID" value="NZ_AP017369.1"/>
</dbReference>
<dbReference type="PANTHER" id="PTHR11019">
    <property type="entry name" value="HTH-TYPE TRANSCRIPTIONAL REGULATOR NIMR"/>
    <property type="match status" value="1"/>
</dbReference>
<dbReference type="SMART" id="SM00342">
    <property type="entry name" value="HTH_ARAC"/>
    <property type="match status" value="1"/>
</dbReference>